<evidence type="ECO:0000256" key="1">
    <source>
        <dbReference type="ARBA" id="ARBA00023015"/>
    </source>
</evidence>
<keyword evidence="1" id="KW-0805">Transcription regulation</keyword>
<dbReference type="SMART" id="SM00354">
    <property type="entry name" value="HTH_LACI"/>
    <property type="match status" value="1"/>
</dbReference>
<dbReference type="CDD" id="cd01575">
    <property type="entry name" value="PBP1_GntR"/>
    <property type="match status" value="1"/>
</dbReference>
<gene>
    <name evidence="5" type="ORF">EAH82_16665</name>
</gene>
<dbReference type="InterPro" id="IPR046335">
    <property type="entry name" value="LacI/GalR-like_sensor"/>
</dbReference>
<sequence length="348" mass="38057">MTDFDRRQTRRRFGTNSVTMADVARVAGVSAQTVSRVLREPDSCSPQSVERVREAIRSTQYVQNHAASHLASNRSMTVVAVIPQIAASIFAETLQGLSNVLLEAGYQVIIGHSDYSHEREEAVVRNLLGRRPDAFFLVGTQHTEAVRGMLMRAAIPVVESWAWTDSPIDQLVGFSNEAALQEAVAYARRRGYARPTFVGSVRPGDDRARERLSGYLAGVARHYPGFVPRTVVAEDLPYTMTSGRVLLAAARQHHPDSDLLMFSSDLLAAGALLACEREGIAVPKQLAIMGFGDYEVASELNPGLTTIAVPTVRMGEEAARILIRRLRNETPATRTLDLGFELVARGSA</sequence>
<evidence type="ECO:0000313" key="5">
    <source>
        <dbReference type="EMBL" id="TPG26025.1"/>
    </source>
</evidence>
<dbReference type="Gene3D" id="1.10.260.40">
    <property type="entry name" value="lambda repressor-like DNA-binding domains"/>
    <property type="match status" value="1"/>
</dbReference>
<dbReference type="PROSITE" id="PS00356">
    <property type="entry name" value="HTH_LACI_1"/>
    <property type="match status" value="1"/>
</dbReference>
<dbReference type="Gene3D" id="3.40.50.2300">
    <property type="match status" value="2"/>
</dbReference>
<dbReference type="InterPro" id="IPR000843">
    <property type="entry name" value="HTH_LacI"/>
</dbReference>
<dbReference type="SUPFAM" id="SSF47413">
    <property type="entry name" value="lambda repressor-like DNA-binding domains"/>
    <property type="match status" value="1"/>
</dbReference>
<evidence type="ECO:0000313" key="6">
    <source>
        <dbReference type="Proteomes" id="UP000319212"/>
    </source>
</evidence>
<keyword evidence="3" id="KW-0804">Transcription</keyword>
<dbReference type="EMBL" id="RCZI01000004">
    <property type="protein sequence ID" value="TPG26025.1"/>
    <property type="molecule type" value="Genomic_DNA"/>
</dbReference>
<dbReference type="InterPro" id="IPR010982">
    <property type="entry name" value="Lambda_DNA-bd_dom_sf"/>
</dbReference>
<protein>
    <submittedName>
        <fullName evidence="5">LacI family DNA-binding transcriptional regulator</fullName>
    </submittedName>
</protein>
<dbReference type="InterPro" id="IPR028082">
    <property type="entry name" value="Peripla_BP_I"/>
</dbReference>
<dbReference type="RefSeq" id="WP_140843587.1">
    <property type="nucleotide sequence ID" value="NZ_RCZI01000004.1"/>
</dbReference>
<reference evidence="5 6" key="1">
    <citation type="journal article" date="2019" name="Environ. Microbiol.">
        <title>Species interactions and distinct microbial communities in high Arctic permafrost affected cryosols are associated with the CH4 and CO2 gas fluxes.</title>
        <authorList>
            <person name="Altshuler I."/>
            <person name="Hamel J."/>
            <person name="Turney S."/>
            <person name="Magnuson E."/>
            <person name="Levesque R."/>
            <person name="Greer C."/>
            <person name="Whyte L.G."/>
        </authorList>
    </citation>
    <scope>NUCLEOTIDE SEQUENCE [LARGE SCALE GENOMIC DNA]</scope>
    <source>
        <strain evidence="5 6">S06.C</strain>
    </source>
</reference>
<dbReference type="PANTHER" id="PTHR30146">
    <property type="entry name" value="LACI-RELATED TRANSCRIPTIONAL REPRESSOR"/>
    <property type="match status" value="1"/>
</dbReference>
<dbReference type="GO" id="GO:0003700">
    <property type="term" value="F:DNA-binding transcription factor activity"/>
    <property type="evidence" value="ECO:0007669"/>
    <property type="project" value="TreeGrafter"/>
</dbReference>
<accession>A0A502DKQ9</accession>
<evidence type="ECO:0000256" key="2">
    <source>
        <dbReference type="ARBA" id="ARBA00023125"/>
    </source>
</evidence>
<dbReference type="PANTHER" id="PTHR30146:SF33">
    <property type="entry name" value="TRANSCRIPTIONAL REGULATOR"/>
    <property type="match status" value="1"/>
</dbReference>
<dbReference type="CDD" id="cd01392">
    <property type="entry name" value="HTH_LacI"/>
    <property type="match status" value="1"/>
</dbReference>
<proteinExistence type="predicted"/>
<dbReference type="Pfam" id="PF00356">
    <property type="entry name" value="LacI"/>
    <property type="match status" value="1"/>
</dbReference>
<dbReference type="Pfam" id="PF13377">
    <property type="entry name" value="Peripla_BP_3"/>
    <property type="match status" value="1"/>
</dbReference>
<dbReference type="SUPFAM" id="SSF53822">
    <property type="entry name" value="Periplasmic binding protein-like I"/>
    <property type="match status" value="1"/>
</dbReference>
<dbReference type="OrthoDB" id="8770688at2"/>
<feature type="domain" description="HTH lacI-type" evidence="4">
    <location>
        <begin position="18"/>
        <end position="72"/>
    </location>
</feature>
<evidence type="ECO:0000259" key="4">
    <source>
        <dbReference type="PROSITE" id="PS50932"/>
    </source>
</evidence>
<keyword evidence="2 5" id="KW-0238">DNA-binding</keyword>
<name>A0A502DKQ9_9BURK</name>
<dbReference type="AlphaFoldDB" id="A0A502DKQ9"/>
<comment type="caution">
    <text evidence="5">The sequence shown here is derived from an EMBL/GenBank/DDBJ whole genome shotgun (WGS) entry which is preliminary data.</text>
</comment>
<dbReference type="GO" id="GO:0000976">
    <property type="term" value="F:transcription cis-regulatory region binding"/>
    <property type="evidence" value="ECO:0007669"/>
    <property type="project" value="TreeGrafter"/>
</dbReference>
<dbReference type="Proteomes" id="UP000319212">
    <property type="component" value="Unassembled WGS sequence"/>
</dbReference>
<dbReference type="PROSITE" id="PS50932">
    <property type="entry name" value="HTH_LACI_2"/>
    <property type="match status" value="1"/>
</dbReference>
<evidence type="ECO:0000256" key="3">
    <source>
        <dbReference type="ARBA" id="ARBA00023163"/>
    </source>
</evidence>
<organism evidence="5 6">
    <name type="scientific">Variovorax guangxiensis</name>
    <dbReference type="NCBI Taxonomy" id="1775474"/>
    <lineage>
        <taxon>Bacteria</taxon>
        <taxon>Pseudomonadati</taxon>
        <taxon>Pseudomonadota</taxon>
        <taxon>Betaproteobacteria</taxon>
        <taxon>Burkholderiales</taxon>
        <taxon>Comamonadaceae</taxon>
        <taxon>Variovorax</taxon>
    </lineage>
</organism>